<keyword evidence="3" id="KW-1185">Reference proteome</keyword>
<evidence type="ECO:0000313" key="2">
    <source>
        <dbReference type="EMBL" id="QDV31499.1"/>
    </source>
</evidence>
<sequence length="80" mass="9122">MKPQYLVDQHPFQRHAQDVASCRFATQPRDGRATRRATRLRYPRCYPILLTVPRAIGSAVPPTFPPDTTSQNSKATPRPY</sequence>
<evidence type="ECO:0000256" key="1">
    <source>
        <dbReference type="SAM" id="MobiDB-lite"/>
    </source>
</evidence>
<organism evidence="2 3">
    <name type="scientific">Planctopirus ephydatiae</name>
    <dbReference type="NCBI Taxonomy" id="2528019"/>
    <lineage>
        <taxon>Bacteria</taxon>
        <taxon>Pseudomonadati</taxon>
        <taxon>Planctomycetota</taxon>
        <taxon>Planctomycetia</taxon>
        <taxon>Planctomycetales</taxon>
        <taxon>Planctomycetaceae</taxon>
        <taxon>Planctopirus</taxon>
    </lineage>
</organism>
<feature type="compositionally biased region" description="Polar residues" evidence="1">
    <location>
        <begin position="66"/>
        <end position="80"/>
    </location>
</feature>
<feature type="region of interest" description="Disordered" evidence="1">
    <location>
        <begin position="57"/>
        <end position="80"/>
    </location>
</feature>
<reference evidence="2 3" key="1">
    <citation type="submission" date="2019-02" db="EMBL/GenBank/DDBJ databases">
        <title>Deep-cultivation of Planctomycetes and their phenomic and genomic characterization uncovers novel biology.</title>
        <authorList>
            <person name="Wiegand S."/>
            <person name="Jogler M."/>
            <person name="Boedeker C."/>
            <person name="Pinto D."/>
            <person name="Vollmers J."/>
            <person name="Rivas-Marin E."/>
            <person name="Kohn T."/>
            <person name="Peeters S.H."/>
            <person name="Heuer A."/>
            <person name="Rast P."/>
            <person name="Oberbeckmann S."/>
            <person name="Bunk B."/>
            <person name="Jeske O."/>
            <person name="Meyerdierks A."/>
            <person name="Storesund J.E."/>
            <person name="Kallscheuer N."/>
            <person name="Luecker S."/>
            <person name="Lage O.M."/>
            <person name="Pohl T."/>
            <person name="Merkel B.J."/>
            <person name="Hornburger P."/>
            <person name="Mueller R.-W."/>
            <person name="Bruemmer F."/>
            <person name="Labrenz M."/>
            <person name="Spormann A.M."/>
            <person name="Op den Camp H."/>
            <person name="Overmann J."/>
            <person name="Amann R."/>
            <person name="Jetten M.S.M."/>
            <person name="Mascher T."/>
            <person name="Medema M.H."/>
            <person name="Devos D.P."/>
            <person name="Kaster A.-K."/>
            <person name="Ovreas L."/>
            <person name="Rohde M."/>
            <person name="Galperin M.Y."/>
            <person name="Jogler C."/>
        </authorList>
    </citation>
    <scope>NUCLEOTIDE SEQUENCE [LARGE SCALE GENOMIC DNA]</scope>
    <source>
        <strain evidence="2 3">Spb1</strain>
    </source>
</reference>
<dbReference type="Proteomes" id="UP000315349">
    <property type="component" value="Chromosome"/>
</dbReference>
<dbReference type="KEGG" id="peh:Spb1_34440"/>
<dbReference type="AlphaFoldDB" id="A0A518GSD1"/>
<accession>A0A518GSD1</accession>
<evidence type="ECO:0000313" key="3">
    <source>
        <dbReference type="Proteomes" id="UP000315349"/>
    </source>
</evidence>
<proteinExistence type="predicted"/>
<dbReference type="EMBL" id="CP036299">
    <property type="protein sequence ID" value="QDV31499.1"/>
    <property type="molecule type" value="Genomic_DNA"/>
</dbReference>
<gene>
    <name evidence="2" type="ORF">Spb1_34440</name>
</gene>
<protein>
    <submittedName>
        <fullName evidence="2">Uncharacterized protein</fullName>
    </submittedName>
</protein>
<name>A0A518GSD1_9PLAN</name>